<accession>A0ABP8BEQ6</accession>
<reference evidence="6" key="1">
    <citation type="journal article" date="2019" name="Int. J. Syst. Evol. Microbiol.">
        <title>The Global Catalogue of Microorganisms (GCM) 10K type strain sequencing project: providing services to taxonomists for standard genome sequencing and annotation.</title>
        <authorList>
            <consortium name="The Broad Institute Genomics Platform"/>
            <consortium name="The Broad Institute Genome Sequencing Center for Infectious Disease"/>
            <person name="Wu L."/>
            <person name="Ma J."/>
        </authorList>
    </citation>
    <scope>NUCLEOTIDE SEQUENCE [LARGE SCALE GENOMIC DNA]</scope>
    <source>
        <strain evidence="6">JCM 17388</strain>
    </source>
</reference>
<feature type="domain" description="Type II restriction enzyme NaeI" evidence="4">
    <location>
        <begin position="4"/>
        <end position="278"/>
    </location>
</feature>
<evidence type="ECO:0000313" key="5">
    <source>
        <dbReference type="EMBL" id="GAA4205036.1"/>
    </source>
</evidence>
<name>A0ABP8BEQ6_9ACTN</name>
<evidence type="ECO:0000256" key="1">
    <source>
        <dbReference type="ARBA" id="ARBA00022722"/>
    </source>
</evidence>
<keyword evidence="2" id="KW-0255">Endonuclease</keyword>
<evidence type="ECO:0000256" key="3">
    <source>
        <dbReference type="ARBA" id="ARBA00022801"/>
    </source>
</evidence>
<protein>
    <recommendedName>
        <fullName evidence="4">Type II restriction enzyme NaeI domain-containing protein</fullName>
    </recommendedName>
</protein>
<evidence type="ECO:0000256" key="2">
    <source>
        <dbReference type="ARBA" id="ARBA00022759"/>
    </source>
</evidence>
<comment type="caution">
    <text evidence="5">The sequence shown here is derived from an EMBL/GenBank/DDBJ whole genome shotgun (WGS) entry which is preliminary data.</text>
</comment>
<keyword evidence="1" id="KW-0540">Nuclease</keyword>
<dbReference type="EMBL" id="BAABAQ010000014">
    <property type="protein sequence ID" value="GAA4205036.1"/>
    <property type="molecule type" value="Genomic_DNA"/>
</dbReference>
<keyword evidence="3" id="KW-0378">Hydrolase</keyword>
<proteinExistence type="predicted"/>
<dbReference type="InterPro" id="IPR037057">
    <property type="entry name" value="DNA_rep_MutH/T2_RE_sf"/>
</dbReference>
<sequence length="286" mass="31942">MEIRFGEIFRQSIDEVLDGQRTGRFDLATTAKTEKTYLGTKVEILCQVEFNLQRGTRMDYLVNGHEVDAKFSSDGPTKQSIPREAVGHICLLMHADDADQFFSVGLLRVTSDVLSPGKGNQDGKKAIIAAGRPKVLWLVRQGQLPENLLLNLPEVTRRAIFDVPVPKGRGKGGQKRVNQLFRLVQRRAIRREVVLAVAQQDDGPKRVRDARSHLRPEGILVLGHQDDHPRIARDLKLPVPNKGQWVSVRVVPQGEDFSRPGTLIQGVRYVVAMPDEAPVPGPTKIY</sequence>
<dbReference type="SUPFAM" id="SSF52980">
    <property type="entry name" value="Restriction endonuclease-like"/>
    <property type="match status" value="1"/>
</dbReference>
<organism evidence="5 6">
    <name type="scientific">Streptosporangium oxazolinicum</name>
    <dbReference type="NCBI Taxonomy" id="909287"/>
    <lineage>
        <taxon>Bacteria</taxon>
        <taxon>Bacillati</taxon>
        <taxon>Actinomycetota</taxon>
        <taxon>Actinomycetes</taxon>
        <taxon>Streptosporangiales</taxon>
        <taxon>Streptosporangiaceae</taxon>
        <taxon>Streptosporangium</taxon>
    </lineage>
</organism>
<dbReference type="Gene3D" id="1.10.10.10">
    <property type="entry name" value="Winged helix-like DNA-binding domain superfamily/Winged helix DNA-binding domain"/>
    <property type="match status" value="1"/>
</dbReference>
<evidence type="ECO:0000259" key="4">
    <source>
        <dbReference type="Pfam" id="PF09126"/>
    </source>
</evidence>
<gene>
    <name evidence="5" type="ORF">GCM10022252_64950</name>
</gene>
<dbReference type="Gene3D" id="3.40.600.10">
    <property type="entry name" value="DNA mismatch repair MutH/Restriction endonuclease, type II"/>
    <property type="match status" value="1"/>
</dbReference>
<dbReference type="InterPro" id="IPR036388">
    <property type="entry name" value="WH-like_DNA-bd_sf"/>
</dbReference>
<dbReference type="InterPro" id="IPR015210">
    <property type="entry name" value="NaeI"/>
</dbReference>
<evidence type="ECO:0000313" key="6">
    <source>
        <dbReference type="Proteomes" id="UP001501251"/>
    </source>
</evidence>
<dbReference type="CDD" id="cd22338">
    <property type="entry name" value="NaeI-like"/>
    <property type="match status" value="1"/>
</dbReference>
<dbReference type="Proteomes" id="UP001501251">
    <property type="component" value="Unassembled WGS sequence"/>
</dbReference>
<dbReference type="Pfam" id="PF09126">
    <property type="entry name" value="NaeI"/>
    <property type="match status" value="1"/>
</dbReference>
<dbReference type="InterPro" id="IPR011335">
    <property type="entry name" value="Restrct_endonuc-II-like"/>
</dbReference>
<keyword evidence="6" id="KW-1185">Reference proteome</keyword>